<dbReference type="Gene3D" id="3.40.50.300">
    <property type="entry name" value="P-loop containing nucleotide triphosphate hydrolases"/>
    <property type="match status" value="1"/>
</dbReference>
<evidence type="ECO:0000256" key="1">
    <source>
        <dbReference type="RuleBase" id="RU363044"/>
    </source>
</evidence>
<dbReference type="GO" id="GO:0016787">
    <property type="term" value="F:hydrolase activity"/>
    <property type="evidence" value="ECO:0007669"/>
    <property type="project" value="UniProtKB-KW"/>
</dbReference>
<evidence type="ECO:0000313" key="4">
    <source>
        <dbReference type="Proteomes" id="UP001146120"/>
    </source>
</evidence>
<gene>
    <name evidence="3" type="ORF">N0F65_007780</name>
</gene>
<keyword evidence="1" id="KW-0347">Helicase</keyword>
<dbReference type="Proteomes" id="UP001146120">
    <property type="component" value="Unassembled WGS sequence"/>
</dbReference>
<dbReference type="EC" id="5.6.2.3" evidence="1"/>
<reference evidence="3" key="1">
    <citation type="submission" date="2022-11" db="EMBL/GenBank/DDBJ databases">
        <authorList>
            <person name="Morgan W.R."/>
            <person name="Tartar A."/>
        </authorList>
    </citation>
    <scope>NUCLEOTIDE SEQUENCE</scope>
    <source>
        <strain evidence="3">ARSEF 373</strain>
    </source>
</reference>
<comment type="cofactor">
    <cofactor evidence="1">
        <name>Mg(2+)</name>
        <dbReference type="ChEBI" id="CHEBI:18420"/>
    </cofactor>
</comment>
<dbReference type="PANTHER" id="PTHR10492">
    <property type="match status" value="1"/>
</dbReference>
<keyword evidence="1" id="KW-0227">DNA damage</keyword>
<dbReference type="InterPro" id="IPR027417">
    <property type="entry name" value="P-loop_NTPase"/>
</dbReference>
<protein>
    <recommendedName>
        <fullName evidence="1">ATP-dependent DNA helicase</fullName>
        <ecNumber evidence="1">5.6.2.3</ecNumber>
    </recommendedName>
</protein>
<reference evidence="3" key="2">
    <citation type="journal article" date="2023" name="Microbiol Resour">
        <title>Decontamination and Annotation of the Draft Genome Sequence of the Oomycete Lagenidium giganteum ARSEF 373.</title>
        <authorList>
            <person name="Morgan W.R."/>
            <person name="Tartar A."/>
        </authorList>
    </citation>
    <scope>NUCLEOTIDE SEQUENCE</scope>
    <source>
        <strain evidence="3">ARSEF 373</strain>
    </source>
</reference>
<keyword evidence="1" id="KW-0234">DNA repair</keyword>
<accession>A0AAV2YMV0</accession>
<feature type="domain" description="DNA helicase Pif1-like DEAD-box helicase" evidence="2">
    <location>
        <begin position="73"/>
        <end position="195"/>
    </location>
</feature>
<proteinExistence type="inferred from homology"/>
<keyword evidence="4" id="KW-1185">Reference proteome</keyword>
<dbReference type="GO" id="GO:0043139">
    <property type="term" value="F:5'-3' DNA helicase activity"/>
    <property type="evidence" value="ECO:0007669"/>
    <property type="project" value="UniProtKB-EC"/>
</dbReference>
<sequence>KSHLLNEDQRVVYESVIEAVRDPDNNHRCFFLDDAGGTGKSFVLEQILARVRLYGRIAIPVASSGIAALLLTGSNVADLYHETSLIIWDEAAMAHRYALEAVDRSLRDIAGVDRPFGGIVMLLSGDFRQILPVVPRGSDGDVINACLKRSNLWRELKTLRLTINMRVRISSRASDAAGIEAFSTFLLKIGEGKHDPVSRLGLSYFQVSEEYVSPGDTSLLQALIQHVYSEVSDRYLNENYFVERAILTPITADVNVINDSVLHKLPSASSHSIDAVEEE</sequence>
<dbReference type="AlphaFoldDB" id="A0AAV2YMV0"/>
<dbReference type="EMBL" id="DAKRPA010000211">
    <property type="protein sequence ID" value="DAZ95290.1"/>
    <property type="molecule type" value="Genomic_DNA"/>
</dbReference>
<keyword evidence="1" id="KW-0547">Nucleotide-binding</keyword>
<keyword evidence="1" id="KW-0233">DNA recombination</keyword>
<dbReference type="Pfam" id="PF05970">
    <property type="entry name" value="PIF1"/>
    <property type="match status" value="1"/>
</dbReference>
<dbReference type="GO" id="GO:0005524">
    <property type="term" value="F:ATP binding"/>
    <property type="evidence" value="ECO:0007669"/>
    <property type="project" value="UniProtKB-KW"/>
</dbReference>
<name>A0AAV2YMV0_9STRA</name>
<comment type="caution">
    <text evidence="3">The sequence shown here is derived from an EMBL/GenBank/DDBJ whole genome shotgun (WGS) entry which is preliminary data.</text>
</comment>
<keyword evidence="1" id="KW-0378">Hydrolase</keyword>
<dbReference type="InterPro" id="IPR010285">
    <property type="entry name" value="DNA_helicase_pif1-like_DEAD"/>
</dbReference>
<dbReference type="GO" id="GO:0006281">
    <property type="term" value="P:DNA repair"/>
    <property type="evidence" value="ECO:0007669"/>
    <property type="project" value="UniProtKB-KW"/>
</dbReference>
<dbReference type="GO" id="GO:0000723">
    <property type="term" value="P:telomere maintenance"/>
    <property type="evidence" value="ECO:0007669"/>
    <property type="project" value="InterPro"/>
</dbReference>
<organism evidence="3 4">
    <name type="scientific">Lagenidium giganteum</name>
    <dbReference type="NCBI Taxonomy" id="4803"/>
    <lineage>
        <taxon>Eukaryota</taxon>
        <taxon>Sar</taxon>
        <taxon>Stramenopiles</taxon>
        <taxon>Oomycota</taxon>
        <taxon>Peronosporomycetes</taxon>
        <taxon>Pythiales</taxon>
        <taxon>Pythiaceae</taxon>
    </lineage>
</organism>
<comment type="catalytic activity">
    <reaction evidence="1">
        <text>ATP + H2O = ADP + phosphate + H(+)</text>
        <dbReference type="Rhea" id="RHEA:13065"/>
        <dbReference type="ChEBI" id="CHEBI:15377"/>
        <dbReference type="ChEBI" id="CHEBI:15378"/>
        <dbReference type="ChEBI" id="CHEBI:30616"/>
        <dbReference type="ChEBI" id="CHEBI:43474"/>
        <dbReference type="ChEBI" id="CHEBI:456216"/>
        <dbReference type="EC" id="5.6.2.3"/>
    </reaction>
</comment>
<keyword evidence="1" id="KW-0067">ATP-binding</keyword>
<feature type="non-terminal residue" evidence="3">
    <location>
        <position position="1"/>
    </location>
</feature>
<dbReference type="GO" id="GO:0006310">
    <property type="term" value="P:DNA recombination"/>
    <property type="evidence" value="ECO:0007669"/>
    <property type="project" value="UniProtKB-KW"/>
</dbReference>
<comment type="similarity">
    <text evidence="1">Belongs to the helicase family.</text>
</comment>
<dbReference type="SUPFAM" id="SSF52540">
    <property type="entry name" value="P-loop containing nucleoside triphosphate hydrolases"/>
    <property type="match status" value="1"/>
</dbReference>
<evidence type="ECO:0000313" key="3">
    <source>
        <dbReference type="EMBL" id="DAZ95290.1"/>
    </source>
</evidence>
<dbReference type="PANTHER" id="PTHR10492:SF57">
    <property type="entry name" value="ATP-DEPENDENT DNA HELICASE"/>
    <property type="match status" value="1"/>
</dbReference>
<evidence type="ECO:0000259" key="2">
    <source>
        <dbReference type="Pfam" id="PF05970"/>
    </source>
</evidence>